<dbReference type="EMBL" id="JAWDGP010004352">
    <property type="protein sequence ID" value="KAK3765071.1"/>
    <property type="molecule type" value="Genomic_DNA"/>
</dbReference>
<protein>
    <submittedName>
        <fullName evidence="3">Uncharacterized protein</fullName>
    </submittedName>
</protein>
<evidence type="ECO:0000256" key="2">
    <source>
        <dbReference type="SAM" id="MobiDB-lite"/>
    </source>
</evidence>
<keyword evidence="1" id="KW-0175">Coiled coil</keyword>
<dbReference type="InterPro" id="IPR004244">
    <property type="entry name" value="Transposase_22"/>
</dbReference>
<evidence type="ECO:0000313" key="4">
    <source>
        <dbReference type="Proteomes" id="UP001283361"/>
    </source>
</evidence>
<accession>A0AAE0ZAH3</accession>
<dbReference type="AlphaFoldDB" id="A0AAE0ZAH3"/>
<reference evidence="3" key="1">
    <citation type="journal article" date="2023" name="G3 (Bethesda)">
        <title>A reference genome for the long-term kleptoplast-retaining sea slug Elysia crispata morphotype clarki.</title>
        <authorList>
            <person name="Eastman K.E."/>
            <person name="Pendleton A.L."/>
            <person name="Shaikh M.A."/>
            <person name="Suttiyut T."/>
            <person name="Ogas R."/>
            <person name="Tomko P."/>
            <person name="Gavelis G."/>
            <person name="Widhalm J.R."/>
            <person name="Wisecaver J.H."/>
        </authorList>
    </citation>
    <scope>NUCLEOTIDE SEQUENCE</scope>
    <source>
        <strain evidence="3">ECLA1</strain>
    </source>
</reference>
<dbReference type="Gene3D" id="3.30.70.1820">
    <property type="entry name" value="L1 transposable element, RRM domain"/>
    <property type="match status" value="1"/>
</dbReference>
<proteinExistence type="predicted"/>
<evidence type="ECO:0000256" key="1">
    <source>
        <dbReference type="SAM" id="Coils"/>
    </source>
</evidence>
<comment type="caution">
    <text evidence="3">The sequence shown here is derived from an EMBL/GenBank/DDBJ whole genome shotgun (WGS) entry which is preliminary data.</text>
</comment>
<feature type="coiled-coil region" evidence="1">
    <location>
        <begin position="87"/>
        <end position="184"/>
    </location>
</feature>
<evidence type="ECO:0000313" key="3">
    <source>
        <dbReference type="EMBL" id="KAK3765071.1"/>
    </source>
</evidence>
<name>A0AAE0ZAH3_9GAST</name>
<sequence length="374" mass="42991">MIGLTQWRLATGRFSGLRGLKVRRASDPYSGSTHLFFEDLCKRLLVCAIILWVTTIVNRILTVLQQPHINTLVQCGDVELNPGPTIEAQLTDLNKNIEDKFERLHNEISGLGFEMRKMATTLELVTESVNSIKEEISNLRENIKEVEEKQEHLQLDIETNAAGIDQLELKIETLSNSVEKQEQYSRRENLILHGMKEEADESSEKSRLAVVALLNKNVTTKHWREEDFLRAHRLGHKLGHRLGHRLGHTRNSSETPRPLIVRFMHHFDKLKVLRARDKLKETGIGVANDLTLHQRTELAKLRKQGKSAYYKNGTLIIQDPSAERNNKITGDASSSPNRDSRRYVQAYRRGQQQQQEQQQQQQQQQQQTTATTTE</sequence>
<feature type="compositionally biased region" description="Low complexity" evidence="2">
    <location>
        <begin position="351"/>
        <end position="367"/>
    </location>
</feature>
<dbReference type="Proteomes" id="UP001283361">
    <property type="component" value="Unassembled WGS sequence"/>
</dbReference>
<feature type="region of interest" description="Disordered" evidence="2">
    <location>
        <begin position="321"/>
        <end position="374"/>
    </location>
</feature>
<feature type="compositionally biased region" description="Polar residues" evidence="2">
    <location>
        <begin position="327"/>
        <end position="337"/>
    </location>
</feature>
<gene>
    <name evidence="3" type="ORF">RRG08_028494</name>
</gene>
<organism evidence="3 4">
    <name type="scientific">Elysia crispata</name>
    <name type="common">lettuce slug</name>
    <dbReference type="NCBI Taxonomy" id="231223"/>
    <lineage>
        <taxon>Eukaryota</taxon>
        <taxon>Metazoa</taxon>
        <taxon>Spiralia</taxon>
        <taxon>Lophotrochozoa</taxon>
        <taxon>Mollusca</taxon>
        <taxon>Gastropoda</taxon>
        <taxon>Heterobranchia</taxon>
        <taxon>Euthyneura</taxon>
        <taxon>Panpulmonata</taxon>
        <taxon>Sacoglossa</taxon>
        <taxon>Placobranchoidea</taxon>
        <taxon>Plakobranchidae</taxon>
        <taxon>Elysia</taxon>
    </lineage>
</organism>
<keyword evidence="4" id="KW-1185">Reference proteome</keyword>
<dbReference type="PANTHER" id="PTHR11505">
    <property type="entry name" value="L1 TRANSPOSABLE ELEMENT-RELATED"/>
    <property type="match status" value="1"/>
</dbReference>